<dbReference type="InterPro" id="IPR008040">
    <property type="entry name" value="Hydant_A_N"/>
</dbReference>
<dbReference type="EC" id="6.4.1.8" evidence="6"/>
<organism evidence="6 7">
    <name type="scientific">Rubripirellula obstinata</name>
    <dbReference type="NCBI Taxonomy" id="406547"/>
    <lineage>
        <taxon>Bacteria</taxon>
        <taxon>Pseudomonadati</taxon>
        <taxon>Planctomycetota</taxon>
        <taxon>Planctomycetia</taxon>
        <taxon>Pirellulales</taxon>
        <taxon>Pirellulaceae</taxon>
        <taxon>Rubripirellula</taxon>
    </lineage>
</organism>
<evidence type="ECO:0000259" key="3">
    <source>
        <dbReference type="Pfam" id="PF01968"/>
    </source>
</evidence>
<comment type="similarity">
    <text evidence="1">Belongs to the oxoprolinase family.</text>
</comment>
<evidence type="ECO:0000259" key="5">
    <source>
        <dbReference type="Pfam" id="PF05378"/>
    </source>
</evidence>
<dbReference type="InterPro" id="IPR002821">
    <property type="entry name" value="Hydantoinase_A"/>
</dbReference>
<keyword evidence="6" id="KW-0436">Ligase</keyword>
<dbReference type="InterPro" id="IPR045079">
    <property type="entry name" value="Oxoprolinase-like"/>
</dbReference>
<evidence type="ECO:0000256" key="1">
    <source>
        <dbReference type="ARBA" id="ARBA00010403"/>
    </source>
</evidence>
<feature type="domain" description="Hydantoinase A/oxoprolinase" evidence="3">
    <location>
        <begin position="286"/>
        <end position="569"/>
    </location>
</feature>
<feature type="domain" description="Hydantoinase B/oxoprolinase" evidence="4">
    <location>
        <begin position="782"/>
        <end position="1294"/>
    </location>
</feature>
<dbReference type="GO" id="GO:0016874">
    <property type="term" value="F:ligase activity"/>
    <property type="evidence" value="ECO:0007669"/>
    <property type="project" value="UniProtKB-KW"/>
</dbReference>
<gene>
    <name evidence="6" type="primary">apc3</name>
    <name evidence="6" type="ORF">LF1_39540</name>
</gene>
<dbReference type="EMBL" id="VRLW01000001">
    <property type="protein sequence ID" value="KAA1261407.1"/>
    <property type="molecule type" value="Genomic_DNA"/>
</dbReference>
<dbReference type="GO" id="GO:0006749">
    <property type="term" value="P:glutathione metabolic process"/>
    <property type="evidence" value="ECO:0007669"/>
    <property type="project" value="TreeGrafter"/>
</dbReference>
<dbReference type="PANTHER" id="PTHR11365:SF23">
    <property type="entry name" value="HYPOTHETICAL 5-OXOPROLINASE (EUROFUNG)-RELATED"/>
    <property type="match status" value="1"/>
</dbReference>
<dbReference type="InterPro" id="IPR003692">
    <property type="entry name" value="Hydantoinase_B"/>
</dbReference>
<proteinExistence type="inferred from homology"/>
<evidence type="ECO:0000259" key="4">
    <source>
        <dbReference type="Pfam" id="PF02538"/>
    </source>
</evidence>
<sequence>MTEPQPNDARTQQDNFTLEFQNVVWADVGGTFTDVIVIDDLGNRHSTKTLSSGLVYATVVSTDDNCVTVDKLPAADCDGFWNQAKWSCGGEACGIVTDNRDHTLKLTSDTSLPSIGETIVLDAQIEAPVLAARMLLNVPINQPLPRLSVRLGTTRGTNALLTRGGVRTALLVTAGFRDVLRIGEQQRNDLFSLDIVKQQPLTCDVAEVAHRMDADGNVLKSIDVQKLKTDLAAFRQKGVQSIAIALLHAHTNDEHERNVESVARECGFTSVSRSSEVAPLIKLVSRAETTTLDAYLNPILSTYVDRFSKQFGGDSCEMLLMTSAGNLVKPDQFRGRDSVLSGPAGGVVALAQVARDSGSRAAIGLDMGGTSTDVSRYQGKVGRRSESTVAGLRIMTPMMDIHTVAAGGGSICGFDHGRMTVGPDSAGAMPGPACYGHGGPLTVTDINLLLGRLPESKFPFRLDRSAAESKLAEIAQAMSRQAMGKDWSENLPSLAEGFLDIAVTHMAEAVRTISTAQGSDVRSMTLVGFGGAAGAHVCRVAQQLGMTRILDHPDAGLMSAIGMGMADVGTTITRGVYRTVDEFSPSDAKAMMDDMYVEATKVLGRTPVHRAEFDLRYVGTESTLAIEAFVELAEMEQVHFVESLKQRFHQRYRDVFGYDQRERPIEVVSIRCDYVIKSLSPMNDVRTVTRERGSDAMASLWQEGRWIDAPLIDRDAVMPGESIPSPAMVVGQHSTLLIESGWIGKVSANGVIELVHAASQNEANNQKNNLEKSHPKKSPADDPVMLEVVARRLQGIADTMGEVLRRTSISVNVKERRDYSCAVFSADGSLVAGAAHVPVHLGAMGHTVRHMMTSFPTMSDGDCYVSNDPFTGGSHLPDVTLVTPVFAAPGTSDTKPEWFVASRAHHAEIGGITPGSMPPGATCLAEEGVLIRDFPLIRSGKDQRDQLRQILSSGPYPSRNPDENMADLAAQSAAGVDGVRNLRELCETVGKPSLSKLMRRLLDVAAEQTKQFINTLPSEPCRFEDRLDDDTKIGVTISKQSERLLIAFDPTPLHPRGFNATPAIVTAATLYVLRCICPSDLPLCEGVLRCIDLQIPQGLLNPPAHSDPNKCAAVVAGNVETSQRLVDVLLGAFGEVAASQGTMNNFLVGDDNFGYYETIAGGAGATANAPGADAVHTHMTNTRITDPEVVETRLPIRLHRFEIRSGSGGVGIHRGGEGLIREFEFLKTLTVSLLTNRRTTRPYGIEGGGDGQPGRNILLRSNTETELPPCVTIEVATGDRLIIQTPGGGGYGKPNG</sequence>
<evidence type="ECO:0000313" key="6">
    <source>
        <dbReference type="EMBL" id="KAA1261407.1"/>
    </source>
</evidence>
<comment type="caution">
    <text evidence="6">The sequence shown here is derived from an EMBL/GenBank/DDBJ whole genome shotgun (WGS) entry which is preliminary data.</text>
</comment>
<keyword evidence="7" id="KW-1185">Reference proteome</keyword>
<dbReference type="Pfam" id="PF05378">
    <property type="entry name" value="Hydant_A_N"/>
    <property type="match status" value="1"/>
</dbReference>
<dbReference type="Pfam" id="PF01968">
    <property type="entry name" value="Hydantoinase_A"/>
    <property type="match status" value="1"/>
</dbReference>
<dbReference type="PANTHER" id="PTHR11365">
    <property type="entry name" value="5-OXOPROLINASE RELATED"/>
    <property type="match status" value="1"/>
</dbReference>
<evidence type="ECO:0000313" key="7">
    <source>
        <dbReference type="Proteomes" id="UP000322699"/>
    </source>
</evidence>
<dbReference type="Pfam" id="PF02538">
    <property type="entry name" value="Hydantoinase_B"/>
    <property type="match status" value="1"/>
</dbReference>
<dbReference type="OrthoDB" id="9768323at2"/>
<dbReference type="GO" id="GO:0005829">
    <property type="term" value="C:cytosol"/>
    <property type="evidence" value="ECO:0007669"/>
    <property type="project" value="TreeGrafter"/>
</dbReference>
<feature type="region of interest" description="Disordered" evidence="2">
    <location>
        <begin position="762"/>
        <end position="781"/>
    </location>
</feature>
<evidence type="ECO:0000256" key="2">
    <source>
        <dbReference type="SAM" id="MobiDB-lite"/>
    </source>
</evidence>
<feature type="domain" description="Hydantoinase/oxoprolinase N-terminal" evidence="5">
    <location>
        <begin position="148"/>
        <end position="266"/>
    </location>
</feature>
<name>A0A5B1CJP3_9BACT</name>
<accession>A0A5B1CJP3</accession>
<reference evidence="6 7" key="1">
    <citation type="submission" date="2019-08" db="EMBL/GenBank/DDBJ databases">
        <title>Deep-cultivation of Planctomycetes and their phenomic and genomic characterization uncovers novel biology.</title>
        <authorList>
            <person name="Wiegand S."/>
            <person name="Jogler M."/>
            <person name="Boedeker C."/>
            <person name="Pinto D."/>
            <person name="Vollmers J."/>
            <person name="Rivas-Marin E."/>
            <person name="Kohn T."/>
            <person name="Peeters S.H."/>
            <person name="Heuer A."/>
            <person name="Rast P."/>
            <person name="Oberbeckmann S."/>
            <person name="Bunk B."/>
            <person name="Jeske O."/>
            <person name="Meyerdierks A."/>
            <person name="Storesund J.E."/>
            <person name="Kallscheuer N."/>
            <person name="Luecker S."/>
            <person name="Lage O.M."/>
            <person name="Pohl T."/>
            <person name="Merkel B.J."/>
            <person name="Hornburger P."/>
            <person name="Mueller R.-W."/>
            <person name="Bruemmer F."/>
            <person name="Labrenz M."/>
            <person name="Spormann A.M."/>
            <person name="Op Den Camp H."/>
            <person name="Overmann J."/>
            <person name="Amann R."/>
            <person name="Jetten M.S.M."/>
            <person name="Mascher T."/>
            <person name="Medema M.H."/>
            <person name="Devos D.P."/>
            <person name="Kaster A.-K."/>
            <person name="Ovreas L."/>
            <person name="Rohde M."/>
            <person name="Galperin M.Y."/>
            <person name="Jogler C."/>
        </authorList>
    </citation>
    <scope>NUCLEOTIDE SEQUENCE [LARGE SCALE GENOMIC DNA]</scope>
    <source>
        <strain evidence="6 7">LF1</strain>
    </source>
</reference>
<dbReference type="Proteomes" id="UP000322699">
    <property type="component" value="Unassembled WGS sequence"/>
</dbReference>
<protein>
    <submittedName>
        <fullName evidence="6">Acetophenone carboxylase gamma subunit</fullName>
        <ecNumber evidence="6">6.4.1.8</ecNumber>
    </submittedName>
</protein>
<dbReference type="GO" id="GO:0017168">
    <property type="term" value="F:5-oxoprolinase (ATP-hydrolyzing) activity"/>
    <property type="evidence" value="ECO:0007669"/>
    <property type="project" value="TreeGrafter"/>
</dbReference>
<dbReference type="RefSeq" id="WP_084422231.1">
    <property type="nucleotide sequence ID" value="NZ_LWSK01000001.1"/>
</dbReference>